<gene>
    <name evidence="1" type="ORF">MUCCIDRAFT_166511</name>
</gene>
<evidence type="ECO:0000313" key="1">
    <source>
        <dbReference type="EMBL" id="OAC99061.1"/>
    </source>
</evidence>
<dbReference type="EMBL" id="AMYB01000008">
    <property type="protein sequence ID" value="OAC99061.1"/>
    <property type="molecule type" value="Genomic_DNA"/>
</dbReference>
<accession>A0A168HQH7</accession>
<dbReference type="InterPro" id="IPR032675">
    <property type="entry name" value="LRR_dom_sf"/>
</dbReference>
<comment type="caution">
    <text evidence="1">The sequence shown here is derived from an EMBL/GenBank/DDBJ whole genome shotgun (WGS) entry which is preliminary data.</text>
</comment>
<dbReference type="SUPFAM" id="SSF81383">
    <property type="entry name" value="F-box domain"/>
    <property type="match status" value="1"/>
</dbReference>
<dbReference type="AlphaFoldDB" id="A0A168HQH7"/>
<reference evidence="1 2" key="1">
    <citation type="submission" date="2015-06" db="EMBL/GenBank/DDBJ databases">
        <title>Expansion of signal transduction pathways in fungi by whole-genome duplication.</title>
        <authorList>
            <consortium name="DOE Joint Genome Institute"/>
            <person name="Corrochano L.M."/>
            <person name="Kuo A."/>
            <person name="Marcet-Houben M."/>
            <person name="Polaino S."/>
            <person name="Salamov A."/>
            <person name="Villalobos J.M."/>
            <person name="Alvarez M.I."/>
            <person name="Avalos J."/>
            <person name="Benito E.P."/>
            <person name="Benoit I."/>
            <person name="Burger G."/>
            <person name="Camino L.P."/>
            <person name="Canovas D."/>
            <person name="Cerda-Olmedo E."/>
            <person name="Cheng J.-F."/>
            <person name="Dominguez A."/>
            <person name="Elias M."/>
            <person name="Eslava A.P."/>
            <person name="Glaser F."/>
            <person name="Grimwood J."/>
            <person name="Gutierrez G."/>
            <person name="Heitman J."/>
            <person name="Henrissat B."/>
            <person name="Iturriaga E.A."/>
            <person name="Lang B.F."/>
            <person name="Lavin J.L."/>
            <person name="Lee S."/>
            <person name="Li W."/>
            <person name="Lindquist E."/>
            <person name="Lopez-Garcia S."/>
            <person name="Luque E.M."/>
            <person name="Marcos A.T."/>
            <person name="Martin J."/>
            <person name="Mccluskey K."/>
            <person name="Medina H.R."/>
            <person name="Miralles-Duran A."/>
            <person name="Miyazaki A."/>
            <person name="Munoz-Torres E."/>
            <person name="Oguiza J.A."/>
            <person name="Ohm R."/>
            <person name="Olmedo M."/>
            <person name="Orejas M."/>
            <person name="Ortiz-Castellanos L."/>
            <person name="Pisabarro A.G."/>
            <person name="Rodriguez-Romero J."/>
            <person name="Ruiz-Herrera J."/>
            <person name="Ruiz-Vazquez R."/>
            <person name="Sanz C."/>
            <person name="Schackwitz W."/>
            <person name="Schmutz J."/>
            <person name="Shahriari M."/>
            <person name="Shelest E."/>
            <person name="Silva-Franco F."/>
            <person name="Soanes D."/>
            <person name="Syed K."/>
            <person name="Tagua V.G."/>
            <person name="Talbot N.J."/>
            <person name="Thon M."/>
            <person name="De Vries R.P."/>
            <person name="Wiebenga A."/>
            <person name="Yadav J.S."/>
            <person name="Braun E.L."/>
            <person name="Baker S."/>
            <person name="Garre V."/>
            <person name="Horwitz B."/>
            <person name="Torres-Martinez S."/>
            <person name="Idnurm A."/>
            <person name="Herrera-Estrella A."/>
            <person name="Gabaldon T."/>
            <person name="Grigoriev I.V."/>
        </authorList>
    </citation>
    <scope>NUCLEOTIDE SEQUENCE [LARGE SCALE GENOMIC DNA]</scope>
    <source>
        <strain evidence="1 2">CBS 277.49</strain>
    </source>
</reference>
<dbReference type="InterPro" id="IPR036047">
    <property type="entry name" value="F-box-like_dom_sf"/>
</dbReference>
<dbReference type="OrthoDB" id="2203990at2759"/>
<dbReference type="VEuPathDB" id="FungiDB:MUCCIDRAFT_166511"/>
<dbReference type="Proteomes" id="UP000077051">
    <property type="component" value="Unassembled WGS sequence"/>
</dbReference>
<organism evidence="1 2">
    <name type="scientific">Mucor lusitanicus CBS 277.49</name>
    <dbReference type="NCBI Taxonomy" id="747725"/>
    <lineage>
        <taxon>Eukaryota</taxon>
        <taxon>Fungi</taxon>
        <taxon>Fungi incertae sedis</taxon>
        <taxon>Mucoromycota</taxon>
        <taxon>Mucoromycotina</taxon>
        <taxon>Mucoromycetes</taxon>
        <taxon>Mucorales</taxon>
        <taxon>Mucorineae</taxon>
        <taxon>Mucoraceae</taxon>
        <taxon>Mucor</taxon>
    </lineage>
</organism>
<keyword evidence="2" id="KW-1185">Reference proteome</keyword>
<dbReference type="SUPFAM" id="SSF52047">
    <property type="entry name" value="RNI-like"/>
    <property type="match status" value="1"/>
</dbReference>
<dbReference type="Gene3D" id="3.80.10.10">
    <property type="entry name" value="Ribonuclease Inhibitor"/>
    <property type="match status" value="1"/>
</dbReference>
<evidence type="ECO:0000313" key="2">
    <source>
        <dbReference type="Proteomes" id="UP000077051"/>
    </source>
</evidence>
<evidence type="ECO:0008006" key="3">
    <source>
        <dbReference type="Google" id="ProtNLM"/>
    </source>
</evidence>
<proteinExistence type="predicted"/>
<name>A0A168HQH7_MUCCL</name>
<protein>
    <recommendedName>
        <fullName evidence="3">F-box domain-containing protein</fullName>
    </recommendedName>
</protein>
<sequence length="384" mass="44507">MFDKLPQELQTKVLTYVYQAGLINVATCRSVCKHWNTLCMQILSNQGIKVSLTSKRQSKQLLQLLKRNRDFSSTIQQIAVRSKAYFMDFIAILCHCPNLKALDLGGESLFYIKLHQLLSRSEHTRQARDLPHIEEFKFDDPDEVYSLESMLTSSVICADIAAFRRSVEHLHVVLDFINLPGLNCSNRMLKDDVCDMPKLQKITARYFDVFPTSVFIEDIVNSKLEKLACVSLSGIGTDLTSKRVYRVRPVESLQKLEICLPCMDVQVLRFIERALPNLEDLCLLSNKSNRLEWMTIMGDNPVQTYTIIRRFRDYCDLIPTVLVSLSDEFFTLFAHIHQEAFEKVDYIWDVFDQDDDDEDSFDDEDDDDSSDYEDERYLIELLGL</sequence>